<feature type="transmembrane region" description="Helical" evidence="1">
    <location>
        <begin position="451"/>
        <end position="469"/>
    </location>
</feature>
<feature type="transmembrane region" description="Helical" evidence="1">
    <location>
        <begin position="419"/>
        <end position="439"/>
    </location>
</feature>
<keyword evidence="1" id="KW-0472">Membrane</keyword>
<dbReference type="Proteomes" id="UP000295129">
    <property type="component" value="Unassembled WGS sequence"/>
</dbReference>
<organism evidence="2 3">
    <name type="scientific">Azoarcus indigens</name>
    <dbReference type="NCBI Taxonomy" id="29545"/>
    <lineage>
        <taxon>Bacteria</taxon>
        <taxon>Pseudomonadati</taxon>
        <taxon>Pseudomonadota</taxon>
        <taxon>Betaproteobacteria</taxon>
        <taxon>Rhodocyclales</taxon>
        <taxon>Zoogloeaceae</taxon>
        <taxon>Azoarcus</taxon>
    </lineage>
</organism>
<feature type="transmembrane region" description="Helical" evidence="1">
    <location>
        <begin position="12"/>
        <end position="36"/>
    </location>
</feature>
<dbReference type="RefSeq" id="WP_133587430.1">
    <property type="nucleotide sequence ID" value="NZ_SNVV01000001.1"/>
</dbReference>
<feature type="transmembrane region" description="Helical" evidence="1">
    <location>
        <begin position="481"/>
        <end position="502"/>
    </location>
</feature>
<accession>A0A4V3BP20</accession>
<dbReference type="InterPro" id="IPR005625">
    <property type="entry name" value="PepSY-ass_TM"/>
</dbReference>
<proteinExistence type="predicted"/>
<dbReference type="EMBL" id="SNVV01000001">
    <property type="protein sequence ID" value="TDN56801.1"/>
    <property type="molecule type" value="Genomic_DNA"/>
</dbReference>
<dbReference type="AlphaFoldDB" id="A0A4V3BP20"/>
<feature type="transmembrane region" description="Helical" evidence="1">
    <location>
        <begin position="141"/>
        <end position="163"/>
    </location>
</feature>
<gene>
    <name evidence="2" type="ORF">C7389_101180</name>
</gene>
<dbReference type="PANTHER" id="PTHR34219">
    <property type="entry name" value="IRON-REGULATED INNER MEMBRANE PROTEIN-RELATED"/>
    <property type="match status" value="1"/>
</dbReference>
<evidence type="ECO:0000313" key="2">
    <source>
        <dbReference type="EMBL" id="TDN56801.1"/>
    </source>
</evidence>
<dbReference type="PANTHER" id="PTHR34219:SF4">
    <property type="entry name" value="PEPSY DOMAIN-CONTAINING PROTEIN"/>
    <property type="match status" value="1"/>
</dbReference>
<reference evidence="2 3" key="1">
    <citation type="submission" date="2019-03" db="EMBL/GenBank/DDBJ databases">
        <title>Genomic Encyclopedia of Type Strains, Phase IV (KMG-IV): sequencing the most valuable type-strain genomes for metagenomic binning, comparative biology and taxonomic classification.</title>
        <authorList>
            <person name="Goeker M."/>
        </authorList>
    </citation>
    <scope>NUCLEOTIDE SEQUENCE [LARGE SCALE GENOMIC DNA]</scope>
    <source>
        <strain evidence="2 3">DSM 12121</strain>
    </source>
</reference>
<keyword evidence="1" id="KW-0812">Transmembrane</keyword>
<name>A0A4V3BP20_9RHOO</name>
<dbReference type="OrthoDB" id="7238323at2"/>
<protein>
    <submittedName>
        <fullName evidence="2">Putative iron-regulated membrane protein</fullName>
    </submittedName>
</protein>
<sequence length="529" mass="57471">MRSHFRACMAWLHTWTGVVFGWLLYLVFLTGTAGYFDTEIDQWMNPGLTIARPGQAQAEYAELALAQLQQRSPEAERWFIVLPVDRNDPLPRIIWRPQAPAAGGSAFLDPATGQPLTLSHSYGGQLLYRMHYELHYMPSAVGVWIVGVAAMGMLVALITGVVVHKKIFTDFFTFRPGKGPRSWLDAHNVLSVTCLPFFLMITYSGLIFFAFTYMPLIAAASYGDTPAGRQAFRAEVFEGGDTYPRAGRPAPLAALGPMLAQAAARWGDGMVNGIDIRQPGDAGARVMLWQGERTPLRRGEIMVFDGVSGELLETRPAAPAGAKAAHDLLLGLHEGLFASLPLRLLYFASGLAGAAMIATGLVLWTTKRRQRAERGGESPHFGLRLVERLNVGTVIGLPIGIACYFWANRLLPETLAGRPAWEAHMLFLGWGGMLLHAALRPRQRLWAEQAAVAALAYLLLPALNAMTSGRHLFASLAQGDAVFAGFDLAMLFIGAAWAAAAFKFRRAASGAQAGAERRAGSRRTAPASN</sequence>
<feature type="transmembrane region" description="Helical" evidence="1">
    <location>
        <begin position="184"/>
        <end position="211"/>
    </location>
</feature>
<feature type="transmembrane region" description="Helical" evidence="1">
    <location>
        <begin position="344"/>
        <end position="364"/>
    </location>
</feature>
<keyword evidence="3" id="KW-1185">Reference proteome</keyword>
<dbReference type="Pfam" id="PF03929">
    <property type="entry name" value="PepSY_TM"/>
    <property type="match status" value="1"/>
</dbReference>
<comment type="caution">
    <text evidence="2">The sequence shown here is derived from an EMBL/GenBank/DDBJ whole genome shotgun (WGS) entry which is preliminary data.</text>
</comment>
<keyword evidence="1" id="KW-1133">Transmembrane helix</keyword>
<evidence type="ECO:0000256" key="1">
    <source>
        <dbReference type="SAM" id="Phobius"/>
    </source>
</evidence>
<evidence type="ECO:0000313" key="3">
    <source>
        <dbReference type="Proteomes" id="UP000295129"/>
    </source>
</evidence>
<feature type="transmembrane region" description="Helical" evidence="1">
    <location>
        <begin position="385"/>
        <end position="407"/>
    </location>
</feature>